<protein>
    <submittedName>
        <fullName evidence="2">Imidazolonepropionase</fullName>
    </submittedName>
</protein>
<dbReference type="Gene3D" id="1.20.58.520">
    <property type="entry name" value="Amidohydrolase"/>
    <property type="match status" value="1"/>
</dbReference>
<dbReference type="InterPro" id="IPR051781">
    <property type="entry name" value="Metallo-dep_Hydrolase"/>
</dbReference>
<name>A0A1H9UPN4_9PSEU</name>
<dbReference type="RefSeq" id="WP_089958885.1">
    <property type="nucleotide sequence ID" value="NZ_FOFR01000022.1"/>
</dbReference>
<reference evidence="3" key="1">
    <citation type="submission" date="2016-10" db="EMBL/GenBank/DDBJ databases">
        <authorList>
            <person name="Varghese N."/>
            <person name="Submissions S."/>
        </authorList>
    </citation>
    <scope>NUCLEOTIDE SEQUENCE [LARGE SCALE GENOMIC DNA]</scope>
    <source>
        <strain evidence="3">CGMCC 4.3525</strain>
    </source>
</reference>
<gene>
    <name evidence="2" type="ORF">SAMN05216188_12264</name>
</gene>
<feature type="domain" description="Amidohydrolase-related" evidence="1">
    <location>
        <begin position="51"/>
        <end position="340"/>
    </location>
</feature>
<dbReference type="STRING" id="402600.SAMN05216188_12264"/>
<evidence type="ECO:0000259" key="1">
    <source>
        <dbReference type="Pfam" id="PF01979"/>
    </source>
</evidence>
<accession>A0A1H9UPN4</accession>
<dbReference type="Gene3D" id="2.30.40.10">
    <property type="entry name" value="Urease, subunit C, domain 1"/>
    <property type="match status" value="1"/>
</dbReference>
<dbReference type="PANTHER" id="PTHR43135">
    <property type="entry name" value="ALPHA-D-RIBOSE 1-METHYLPHOSPHONATE 5-TRIPHOSPHATE DIPHOSPHATASE"/>
    <property type="match status" value="1"/>
</dbReference>
<dbReference type="Gene3D" id="3.30.110.90">
    <property type="entry name" value="Amidohydrolase"/>
    <property type="match status" value="1"/>
</dbReference>
<evidence type="ECO:0000313" key="2">
    <source>
        <dbReference type="EMBL" id="SES11435.1"/>
    </source>
</evidence>
<dbReference type="InterPro" id="IPR032466">
    <property type="entry name" value="Metal_Hydrolase"/>
</dbReference>
<sequence length="393" mass="40078">MATTIVNAKVFDGTEPRDWTSVRFADGVITGCSAVSLVRDGDEVVDAGGGTVLPGLVDSHVHLVPGALARSLVFGVTTVLDMFSKPDVVAAAREQAGSRPDVADVRSSGVGATAPGGHPSLMYAPFPTLTAADQAGRFVQDRVAEGSDYLKIFSGVGGLWPSLDSGTITALVTAAHARGLVVVGHVSSVAGVEQVVSAGVDVVAHVPADAVLDDALIGRMAEAGTVVGPTLVTVENTAGSGARGNATYARAEDNVRRLAGAGVTLLAGTDAPNPGTAFGESLHRELELLVRCGVSPARALAAATSAPARVFGLADRGRVAPGLRADLVLVSGDPSADITATRAIERIWRAGAVCERRAFTPSAEEAEQLAAFDARVAEVVAAVRQRRITGANR</sequence>
<organism evidence="2 3">
    <name type="scientific">Lentzea xinjiangensis</name>
    <dbReference type="NCBI Taxonomy" id="402600"/>
    <lineage>
        <taxon>Bacteria</taxon>
        <taxon>Bacillati</taxon>
        <taxon>Actinomycetota</taxon>
        <taxon>Actinomycetes</taxon>
        <taxon>Pseudonocardiales</taxon>
        <taxon>Pseudonocardiaceae</taxon>
        <taxon>Lentzea</taxon>
    </lineage>
</organism>
<dbReference type="InterPro" id="IPR011059">
    <property type="entry name" value="Metal-dep_hydrolase_composite"/>
</dbReference>
<dbReference type="Proteomes" id="UP000199352">
    <property type="component" value="Unassembled WGS sequence"/>
</dbReference>
<dbReference type="OrthoDB" id="3514520at2"/>
<dbReference type="GO" id="GO:0016810">
    <property type="term" value="F:hydrolase activity, acting on carbon-nitrogen (but not peptide) bonds"/>
    <property type="evidence" value="ECO:0007669"/>
    <property type="project" value="InterPro"/>
</dbReference>
<dbReference type="PANTHER" id="PTHR43135:SF3">
    <property type="entry name" value="ALPHA-D-RIBOSE 1-METHYLPHOSPHONATE 5-TRIPHOSPHATE DIPHOSPHATASE"/>
    <property type="match status" value="1"/>
</dbReference>
<dbReference type="Pfam" id="PF01979">
    <property type="entry name" value="Amidohydro_1"/>
    <property type="match status" value="1"/>
</dbReference>
<dbReference type="SUPFAM" id="SSF51338">
    <property type="entry name" value="Composite domain of metallo-dependent hydrolases"/>
    <property type="match status" value="1"/>
</dbReference>
<dbReference type="EMBL" id="FOFR01000022">
    <property type="protein sequence ID" value="SES11435.1"/>
    <property type="molecule type" value="Genomic_DNA"/>
</dbReference>
<dbReference type="AlphaFoldDB" id="A0A1H9UPN4"/>
<dbReference type="InterPro" id="IPR006680">
    <property type="entry name" value="Amidohydro-rel"/>
</dbReference>
<proteinExistence type="predicted"/>
<keyword evidence="3" id="KW-1185">Reference proteome</keyword>
<dbReference type="Gene3D" id="3.40.50.10910">
    <property type="entry name" value="Amidohydrolase"/>
    <property type="match status" value="1"/>
</dbReference>
<dbReference type="SUPFAM" id="SSF51556">
    <property type="entry name" value="Metallo-dependent hydrolases"/>
    <property type="match status" value="1"/>
</dbReference>
<evidence type="ECO:0000313" key="3">
    <source>
        <dbReference type="Proteomes" id="UP000199352"/>
    </source>
</evidence>